<keyword evidence="8" id="KW-0804">Transcription</keyword>
<keyword evidence="4 9" id="KW-1133">Transmembrane helix</keyword>
<reference evidence="11 12" key="1">
    <citation type="submission" date="2016-10" db="EMBL/GenBank/DDBJ databases">
        <title>Draft genome sequences of four alkaliphilic bacteria belonging to the Anaerobacillus genus.</title>
        <authorList>
            <person name="Bassil N.M."/>
            <person name="Lloyd J.R."/>
        </authorList>
    </citation>
    <scope>NUCLEOTIDE SEQUENCE [LARGE SCALE GENOMIC DNA]</scope>
    <source>
        <strain evidence="11 12">DSM 18345</strain>
    </source>
</reference>
<evidence type="ECO:0000259" key="10">
    <source>
        <dbReference type="PROSITE" id="PS01124"/>
    </source>
</evidence>
<dbReference type="RefSeq" id="WP_071309067.1">
    <property type="nucleotide sequence ID" value="NZ_MLQR01000017.1"/>
</dbReference>
<evidence type="ECO:0000256" key="8">
    <source>
        <dbReference type="ARBA" id="ARBA00023163"/>
    </source>
</evidence>
<dbReference type="PANTHER" id="PTHR43280">
    <property type="entry name" value="ARAC-FAMILY TRANSCRIPTIONAL REGULATOR"/>
    <property type="match status" value="1"/>
</dbReference>
<protein>
    <recommendedName>
        <fullName evidence="10">HTH araC/xylS-type domain-containing protein</fullName>
    </recommendedName>
</protein>
<name>A0A1S2LQ89_9BACI</name>
<feature type="transmembrane region" description="Helical" evidence="9">
    <location>
        <begin position="7"/>
        <end position="32"/>
    </location>
</feature>
<keyword evidence="3 9" id="KW-0812">Transmembrane</keyword>
<evidence type="ECO:0000256" key="1">
    <source>
        <dbReference type="ARBA" id="ARBA00004651"/>
    </source>
</evidence>
<feature type="domain" description="HTH araC/xylS-type" evidence="10">
    <location>
        <begin position="666"/>
        <end position="764"/>
    </location>
</feature>
<evidence type="ECO:0000256" key="7">
    <source>
        <dbReference type="ARBA" id="ARBA00023136"/>
    </source>
</evidence>
<keyword evidence="12" id="KW-1185">Reference proteome</keyword>
<dbReference type="InterPro" id="IPR033479">
    <property type="entry name" value="dCache_1"/>
</dbReference>
<dbReference type="InterPro" id="IPR041522">
    <property type="entry name" value="CdaR_GGDEF"/>
</dbReference>
<evidence type="ECO:0000256" key="2">
    <source>
        <dbReference type="ARBA" id="ARBA00022475"/>
    </source>
</evidence>
<dbReference type="GO" id="GO:0005886">
    <property type="term" value="C:plasma membrane"/>
    <property type="evidence" value="ECO:0007669"/>
    <property type="project" value="UniProtKB-SubCell"/>
</dbReference>
<feature type="transmembrane region" description="Helical" evidence="9">
    <location>
        <begin position="296"/>
        <end position="317"/>
    </location>
</feature>
<dbReference type="Pfam" id="PF12833">
    <property type="entry name" value="HTH_18"/>
    <property type="match status" value="1"/>
</dbReference>
<evidence type="ECO:0000313" key="11">
    <source>
        <dbReference type="EMBL" id="OIJ14678.1"/>
    </source>
</evidence>
<dbReference type="EMBL" id="MLQR01000017">
    <property type="protein sequence ID" value="OIJ14678.1"/>
    <property type="molecule type" value="Genomic_DNA"/>
</dbReference>
<keyword evidence="7 9" id="KW-0472">Membrane</keyword>
<dbReference type="SMART" id="SM00342">
    <property type="entry name" value="HTH_ARAC"/>
    <property type="match status" value="1"/>
</dbReference>
<dbReference type="InterPro" id="IPR018060">
    <property type="entry name" value="HTH_AraC"/>
</dbReference>
<keyword evidence="5" id="KW-0805">Transcription regulation</keyword>
<proteinExistence type="predicted"/>
<evidence type="ECO:0000313" key="12">
    <source>
        <dbReference type="Proteomes" id="UP000179524"/>
    </source>
</evidence>
<evidence type="ECO:0000256" key="3">
    <source>
        <dbReference type="ARBA" id="ARBA00022692"/>
    </source>
</evidence>
<organism evidence="11 12">
    <name type="scientific">Anaerobacillus alkalilacustris</name>
    <dbReference type="NCBI Taxonomy" id="393763"/>
    <lineage>
        <taxon>Bacteria</taxon>
        <taxon>Bacillati</taxon>
        <taxon>Bacillota</taxon>
        <taxon>Bacilli</taxon>
        <taxon>Bacillales</taxon>
        <taxon>Bacillaceae</taxon>
        <taxon>Anaerobacillus</taxon>
    </lineage>
</organism>
<evidence type="ECO:0000256" key="9">
    <source>
        <dbReference type="SAM" id="Phobius"/>
    </source>
</evidence>
<dbReference type="PROSITE" id="PS01124">
    <property type="entry name" value="HTH_ARAC_FAMILY_2"/>
    <property type="match status" value="1"/>
</dbReference>
<keyword evidence="2" id="KW-1003">Cell membrane</keyword>
<accession>A0A1S2LQ89</accession>
<dbReference type="Proteomes" id="UP000179524">
    <property type="component" value="Unassembled WGS sequence"/>
</dbReference>
<comment type="caution">
    <text evidence="11">The sequence shown here is derived from an EMBL/GenBank/DDBJ whole genome shotgun (WGS) entry which is preliminary data.</text>
</comment>
<dbReference type="GO" id="GO:0003700">
    <property type="term" value="F:DNA-binding transcription factor activity"/>
    <property type="evidence" value="ECO:0007669"/>
    <property type="project" value="InterPro"/>
</dbReference>
<evidence type="ECO:0000256" key="4">
    <source>
        <dbReference type="ARBA" id="ARBA00022989"/>
    </source>
</evidence>
<dbReference type="PANTHER" id="PTHR43280:SF10">
    <property type="entry name" value="REGULATORY PROTEIN POCR"/>
    <property type="match status" value="1"/>
</dbReference>
<dbReference type="GO" id="GO:0043565">
    <property type="term" value="F:sequence-specific DNA binding"/>
    <property type="evidence" value="ECO:0007669"/>
    <property type="project" value="InterPro"/>
</dbReference>
<dbReference type="AlphaFoldDB" id="A0A1S2LQ89"/>
<dbReference type="Gene3D" id="1.10.10.60">
    <property type="entry name" value="Homeodomain-like"/>
    <property type="match status" value="2"/>
</dbReference>
<dbReference type="InterPro" id="IPR009057">
    <property type="entry name" value="Homeodomain-like_sf"/>
</dbReference>
<dbReference type="Pfam" id="PF17853">
    <property type="entry name" value="GGDEF_2"/>
    <property type="match status" value="1"/>
</dbReference>
<evidence type="ECO:0000256" key="5">
    <source>
        <dbReference type="ARBA" id="ARBA00023015"/>
    </source>
</evidence>
<evidence type="ECO:0000256" key="6">
    <source>
        <dbReference type="ARBA" id="ARBA00023125"/>
    </source>
</evidence>
<dbReference type="OrthoDB" id="1975037at2"/>
<gene>
    <name evidence="11" type="ORF">BKP37_07905</name>
</gene>
<keyword evidence="6" id="KW-0238">DNA-binding</keyword>
<dbReference type="Pfam" id="PF02743">
    <property type="entry name" value="dCache_1"/>
    <property type="match status" value="1"/>
</dbReference>
<dbReference type="Gene3D" id="3.30.450.20">
    <property type="entry name" value="PAS domain"/>
    <property type="match status" value="1"/>
</dbReference>
<sequence length="771" mass="89593">MKGTTKFYLRLILFISIISTLPIILVGTFSYIKASTALYDKVIEEKEQSINQITSNVEHILKTVDHSLTYFINSSFLNETLKAPMDAVQFQLYRQVKQELNHLQTFDTGVEDALLLSLEGNWIINNSGLFKVTTNEIQEDFGHYFELPFNSMWILENNNVELRQKYGIQDFSNYNVSLVKKLPQNYSNKNGLAIISIPSVNLAKFLSNDIETETLMILDNDFRIITHNNIALIGENFANEDFIANLIENKTESKGQFTTTIDNADYTVTYQKSNYNGWLYLSLISNDILKKETTPIGLFTLTVCLSVLFLSILLSWIGSRHLYRPINELLNSIMTSFKASPTTTKQTIDEFEFIHERIHHLAHENNELEGKLQGQIEQLKQLFITRLLDGHLSEEELKLKYLSYQYPEKWKRLCVISLQIDSLEETKYNNEQYDLLLFAINTIAEDVIPKENRLTPVLRRGVQITPYISNHESLEEYENAVDQIVNELQNKVKEVLEIPVSIGVSPPFTKLTEAREAYHESVEALKYRLKFGSESIIFAKDIGQGTTIKTYFPESIKNELFDVIKLGEREKVEQILHDLISNIFSKDLKVKQYEISLLRLLNDLIVLMQTLGVELEDFNDKKSLFDQLFELKSVNEIEEWFKRVIIVPLVTSLEERINSQYKNISDKIIHIIQQEYDSDVSLESIAERLHYNPNYLSSIFRKETNISFSEYLSMYRLNMAKKWLVESDLSIKDIAEKFHYNNSQNFIRSFKKKEGLTPGKYRELHSNKKLD</sequence>
<comment type="subcellular location">
    <subcellularLocation>
        <location evidence="1">Cell membrane</location>
        <topology evidence="1">Multi-pass membrane protein</topology>
    </subcellularLocation>
</comment>
<dbReference type="SUPFAM" id="SSF46689">
    <property type="entry name" value="Homeodomain-like"/>
    <property type="match status" value="2"/>
</dbReference>